<dbReference type="Gene3D" id="1.25.40.10">
    <property type="entry name" value="Tetratricopeptide repeat domain"/>
    <property type="match status" value="1"/>
</dbReference>
<evidence type="ECO:0000256" key="1">
    <source>
        <dbReference type="ARBA" id="ARBA00022737"/>
    </source>
</evidence>
<dbReference type="PANTHER" id="PTHR47926">
    <property type="entry name" value="PENTATRICOPEPTIDE REPEAT-CONTAINING PROTEIN"/>
    <property type="match status" value="1"/>
</dbReference>
<dbReference type="AlphaFoldDB" id="A0A843WQH4"/>
<evidence type="ECO:0008006" key="5">
    <source>
        <dbReference type="Google" id="ProtNLM"/>
    </source>
</evidence>
<dbReference type="GO" id="GO:0003723">
    <property type="term" value="F:RNA binding"/>
    <property type="evidence" value="ECO:0007669"/>
    <property type="project" value="InterPro"/>
</dbReference>
<gene>
    <name evidence="3" type="ORF">Taro_037709</name>
</gene>
<sequence length="107" mass="11663">MGMSRIATVKKPYYCSMACNFVGTWQIRNIDVDVVLGTALVNTYAKCGCVETAMQAFRELPYHDVMTWAAMIGGLAMGGHGEEALELFTEMCKGRGLDLMQLPSSAS</sequence>
<evidence type="ECO:0000313" key="3">
    <source>
        <dbReference type="EMBL" id="MQM04900.1"/>
    </source>
</evidence>
<proteinExistence type="predicted"/>
<dbReference type="Pfam" id="PF01535">
    <property type="entry name" value="PPR"/>
    <property type="match status" value="2"/>
</dbReference>
<dbReference type="NCBIfam" id="TIGR00756">
    <property type="entry name" value="PPR"/>
    <property type="match status" value="1"/>
</dbReference>
<accession>A0A843WQH4</accession>
<dbReference type="Proteomes" id="UP000652761">
    <property type="component" value="Unassembled WGS sequence"/>
</dbReference>
<organism evidence="3 4">
    <name type="scientific">Colocasia esculenta</name>
    <name type="common">Wild taro</name>
    <name type="synonym">Arum esculentum</name>
    <dbReference type="NCBI Taxonomy" id="4460"/>
    <lineage>
        <taxon>Eukaryota</taxon>
        <taxon>Viridiplantae</taxon>
        <taxon>Streptophyta</taxon>
        <taxon>Embryophyta</taxon>
        <taxon>Tracheophyta</taxon>
        <taxon>Spermatophyta</taxon>
        <taxon>Magnoliopsida</taxon>
        <taxon>Liliopsida</taxon>
        <taxon>Araceae</taxon>
        <taxon>Aroideae</taxon>
        <taxon>Colocasieae</taxon>
        <taxon>Colocasia</taxon>
    </lineage>
</organism>
<evidence type="ECO:0000256" key="2">
    <source>
        <dbReference type="PROSITE-ProRule" id="PRU00708"/>
    </source>
</evidence>
<keyword evidence="4" id="KW-1185">Reference proteome</keyword>
<dbReference type="PANTHER" id="PTHR47926:SF436">
    <property type="entry name" value="PENTATRICOPEPTIDE REPEAT-CONTAINING PROTEIN ELI1, CHLOROPLASTIC-LIKE ISOFORM X2"/>
    <property type="match status" value="1"/>
</dbReference>
<comment type="caution">
    <text evidence="3">The sequence shown here is derived from an EMBL/GenBank/DDBJ whole genome shotgun (WGS) entry which is preliminary data.</text>
</comment>
<name>A0A843WQH4_COLES</name>
<dbReference type="InterPro" id="IPR011990">
    <property type="entry name" value="TPR-like_helical_dom_sf"/>
</dbReference>
<dbReference type="PROSITE" id="PS51375">
    <property type="entry name" value="PPR"/>
    <property type="match status" value="1"/>
</dbReference>
<dbReference type="InterPro" id="IPR002885">
    <property type="entry name" value="PPR_rpt"/>
</dbReference>
<protein>
    <recommendedName>
        <fullName evidence="5">Pentatricopeptide repeat-containing protein</fullName>
    </recommendedName>
</protein>
<dbReference type="InterPro" id="IPR046960">
    <property type="entry name" value="PPR_At4g14850-like_plant"/>
</dbReference>
<feature type="repeat" description="PPR" evidence="2">
    <location>
        <begin position="64"/>
        <end position="99"/>
    </location>
</feature>
<dbReference type="OrthoDB" id="1936721at2759"/>
<reference evidence="3" key="1">
    <citation type="submission" date="2017-07" db="EMBL/GenBank/DDBJ databases">
        <title>Taro Niue Genome Assembly and Annotation.</title>
        <authorList>
            <person name="Atibalentja N."/>
            <person name="Keating K."/>
            <person name="Fields C.J."/>
        </authorList>
    </citation>
    <scope>NUCLEOTIDE SEQUENCE</scope>
    <source>
        <strain evidence="3">Niue_2</strain>
        <tissue evidence="3">Leaf</tissue>
    </source>
</reference>
<evidence type="ECO:0000313" key="4">
    <source>
        <dbReference type="Proteomes" id="UP000652761"/>
    </source>
</evidence>
<dbReference type="GO" id="GO:0009451">
    <property type="term" value="P:RNA modification"/>
    <property type="evidence" value="ECO:0007669"/>
    <property type="project" value="InterPro"/>
</dbReference>
<dbReference type="EMBL" id="NMUH01003307">
    <property type="protein sequence ID" value="MQM04900.1"/>
    <property type="molecule type" value="Genomic_DNA"/>
</dbReference>
<keyword evidence="1" id="KW-0677">Repeat</keyword>